<reference evidence="2 3" key="1">
    <citation type="submission" date="2020-08" db="EMBL/GenBank/DDBJ databases">
        <title>Genomic Encyclopedia of Type Strains, Phase IV (KMG-IV): sequencing the most valuable type-strain genomes for metagenomic binning, comparative biology and taxonomic classification.</title>
        <authorList>
            <person name="Goeker M."/>
        </authorList>
    </citation>
    <scope>NUCLEOTIDE SEQUENCE [LARGE SCALE GENOMIC DNA]</scope>
    <source>
        <strain evidence="2 3">DSM 103570</strain>
    </source>
</reference>
<accession>A0A7W6MPP7</accession>
<protein>
    <recommendedName>
        <fullName evidence="4">LysM domain-containing protein</fullName>
    </recommendedName>
</protein>
<comment type="caution">
    <text evidence="2">The sequence shown here is derived from an EMBL/GenBank/DDBJ whole genome shotgun (WGS) entry which is preliminary data.</text>
</comment>
<dbReference type="CDD" id="cd00118">
    <property type="entry name" value="LysM"/>
    <property type="match status" value="1"/>
</dbReference>
<feature type="region of interest" description="Disordered" evidence="1">
    <location>
        <begin position="2603"/>
        <end position="2623"/>
    </location>
</feature>
<name>A0A7W6MPP7_9HYPH</name>
<dbReference type="RefSeq" id="WP_183207801.1">
    <property type="nucleotide sequence ID" value="NZ_JAAAMM010000002.1"/>
</dbReference>
<feature type="compositionally biased region" description="Polar residues" evidence="1">
    <location>
        <begin position="3101"/>
        <end position="3112"/>
    </location>
</feature>
<evidence type="ECO:0000313" key="2">
    <source>
        <dbReference type="EMBL" id="MBB4003107.1"/>
    </source>
</evidence>
<gene>
    <name evidence="2" type="ORF">GGR03_002182</name>
</gene>
<keyword evidence="3" id="KW-1185">Reference proteome</keyword>
<evidence type="ECO:0008006" key="4">
    <source>
        <dbReference type="Google" id="ProtNLM"/>
    </source>
</evidence>
<dbReference type="Proteomes" id="UP000588647">
    <property type="component" value="Unassembled WGS sequence"/>
</dbReference>
<dbReference type="EMBL" id="JACIEM010000002">
    <property type="protein sequence ID" value="MBB4003107.1"/>
    <property type="molecule type" value="Genomic_DNA"/>
</dbReference>
<evidence type="ECO:0000313" key="3">
    <source>
        <dbReference type="Proteomes" id="UP000588647"/>
    </source>
</evidence>
<evidence type="ECO:0000256" key="1">
    <source>
        <dbReference type="SAM" id="MobiDB-lite"/>
    </source>
</evidence>
<feature type="compositionally biased region" description="Polar residues" evidence="1">
    <location>
        <begin position="2603"/>
        <end position="2616"/>
    </location>
</feature>
<feature type="region of interest" description="Disordered" evidence="1">
    <location>
        <begin position="3079"/>
        <end position="3120"/>
    </location>
</feature>
<proteinExistence type="predicted"/>
<organism evidence="2 3">
    <name type="scientific">Aurantimonas endophytica</name>
    <dbReference type="NCBI Taxonomy" id="1522175"/>
    <lineage>
        <taxon>Bacteria</taxon>
        <taxon>Pseudomonadati</taxon>
        <taxon>Pseudomonadota</taxon>
        <taxon>Alphaproteobacteria</taxon>
        <taxon>Hyphomicrobiales</taxon>
        <taxon>Aurantimonadaceae</taxon>
        <taxon>Aurantimonas</taxon>
    </lineage>
</organism>
<dbReference type="InterPro" id="IPR018392">
    <property type="entry name" value="LysM"/>
</dbReference>
<sequence>MADPAVQTLRDAFANAPAGPVVVNAAFFTAAGLTPPPDFDAAIKAAYRLADDSDGLSIDYDRSTVGAVTNDRFVIPALTLAFLEAPADKIAASLYGAAGTAATPLLAIDVVPGGWQLADQFPGMDPAGWPFDLLRLSQQRFLFASEAQDFASAALGTTLSLAAGQNLYGVLAVPAAVAPLFALIEGLGAVPPSLVACGAISLDKVDNAEILYPDMDLTAPIAAGSGLELFFLDVVNPHLGFVIETATDTEDEDGSLLIDADGEPTTMTFQTPYFYFGVEIDVVGTDGQTLKLAFRAMIADDASGYSFAIEPADPKHPITPQAVAVLMAGNSYFSAVPASLQQYLAAVQMQGFTLAGPLKPTPAVSSLTTMLGSVQGQPIKFFDDPTTGAAFEIDAFSLVWTINYSASDAHSSVRAIAAGETVTAGETSYFARFEATFKLFPTVFRTKDGQPGGLFEIAIDSNLDFEGSFTGSVTLNDALTAITQGAIGLPDAVSIGFSDIHLAVSPSRKTYSLSFQVDAFVDIPFIGHTDSATGDTKPLIQITGLVFDLNASTPNRPDGQAGTTVYAGSMDGQIVIGPVAANVRVDYDGKAETPVWTLDAALAQPLSLSDLIATFFRAYNLPDFLPGDLVIETLTVNATIPVAPKTARLSAARASATRPARRAAGAHQGIGWRSPIRPAHSQVTTRRLQEPSGRLMLLTVDPPATTKPAYKIAARIRWAFHLTQDIPVDILAELGLDYDGNRKAGEEFAGSVIGTIEIADIGPVQIGYSFGPPVKADGSPDLAALALLPRGTQLDAAAFAANSTLWMSWKGFRAEYKSDEKDNKSVTFSLSGWTVGGLITALVEMIGDPYFTLPSPWDILNQISLDGFLLTIDLTPNAKNRVSVSYKLPSPIDLGILKINGLQFLQVDGKVQLAIDGSTIIPSAQASPLFDPSKGGQDVNDMPKVPGRGNAYFDLKLLALGQRIKIHDPGSFDSTAAVIKALETIPPSTDGTMPFDPTQRVKGQPYYDASSNWLGALHLGLLRIGDTPVYAIDCMIVFNDPDLYGLRVALNGDKMKVLAGLAIDVLYKKITDDIGCYQIEFTLPSALRNLDFGAVSVTLPSIGLQIYTNGDFLVDFGFPYNMDFSRSFTVQAIIYGVPVLGSGGFYFGKLSNATAPGLPPTTRGTFHPVIVFGLGAQLGIGRTIDKGILKAGFSITVFGIIEGTIAAWHPFETDNRGNGNEVQGDYYFKISGTFGIIGKLFGSVDFAVIKADVSLTVIVYAKISYESYRKIPLVLSASVQVSVSIKIDLGLFSIKISFSFSASITEELTIGSDGTAPWDDPHSALAATALLGRDGAIAVQRARPLPRTLFELGIVGRPLSLDFAKPHALLRASLNGAPVPLKLTALTQFTILGAEGADYGQQEAALVLLFAMDAPTADGGAGDGADTSFGRLCGALLPWIIASVVPETDVPLAAPGDGTVSRPLLEGILKALADPAKAPFDAKQLVDFLAANFAVTVTAADATLAKARRDDLDAGTTIFPALACLSMTVPDPAAATGDTTIAYDSYVKATAAYQAELRKIFNTVAANVQSESGTPAPSLAAVADDPEPMAASVFTDYFILLARQLVQSGIDSFDDYPYKLTTATSLQTILDWANALAPGQLTALDLVNANLAYPLAPKLALRFADIDYMVQTGDTLAAIAARYNDAAVAGSTDSAGLIIANAARSNLLAVGETVTIVVDGVTHSHVVAIGEGFAQLAAGLGVTLDVLSAQTGVYTQPGLLAPGIVMTIPNVTVTSVAGDTIGGLIGRLAVPAASFLTPSNLALAGLFVVDPTLRFAVPSLLTLPDTALWPAILSAGTLGQTAGMSARYMMHGMRLPVEAGLALPSNFLYGPPHWTGKQSGFGAYQLTGQQFPLAERTDAYPISLSRPETEDFKWLTLGTGSSLGWDIIAQTSLAGQVLASAQKQGYRPAIPLLEPERATLLAPRRYGMASHATWTTSDAARLASVTHAPALRTAALAAASDTPQARPLLFGLSGALLSAVEAAQASLAGSIATVKDLAPYLPVLAPSVSRTDPATRKTVSTDIDSYCLATRVDFRIKRLAQDADLAPERPDANAVVPPGPGNPGSPARPLAPFAYEIIGPSPSDAVLLERLLTAMASEGEALVSGLFLLYGDVNSGAPGLTSRAESEFLSFIVQSNLSTETNPPPAVGLRALASGDALPTGIVNKTAEFIKLLWELSTVNSGGTYLFYQMLADGTGLPPSLFDTSGVATLTLVATISRTGLAGTSGAPAKGARLFNAVNALVTTAPIDPDSAVVELTGVSAPVASLPLPTDSTLAGLAASYGVDLGGLVSTNADAPLATGSLIPISGLYHQLLPTDVGTGKDPLAALAAYYSVGVYPPLVADDIAKHNPGVPVEALAVLRIPDFTYAVGATGPGSSFNAMAAYYQADVTALGYAARDVPNLFVGPTLTIDPIAWDATPSLGNGNVGLTVERERGSEPVSPPTDIDSYTRATLLQLYQLLSAGISANALFAASVDSAPFGPKDPPPSEAGPAVGARLLAASIAAPAADQPYLYDQAIGFTNASPINPAPQPKSAGLPPASANPYVGIGSILQFRLAWQDLFGNRTPSPFSRPQSSDSPPFGDVPAPILYADRPMPLDQWPSTTRAYRYSGAAGAPSLSILLKFDPTPYEPADSETRAHLNAVRFGDTVPVWQRNAVADLAKFQLVYFQLNQDYGALNIPGLSGPAITMSLVNSLLADPEAKLPIAARDQVLAYVDAAVIYLAARAAGTAATPPADVTISLPIALSALAADSDIIRLELAIRFTRQSRLVDPILRGLADGLTVTSTIPVDGTLPAPPKKADDPAAADDAPLYPVGLAKFAADFETAFATADWQMRIGTSAADPSTPSNLRTPSIWAVRMAVADSSAPQGIGFSIGNDPRYFAPLPIASSLQTLTVGVNSYASGKPYPDGAPVATTFTSVDPNVWLAESLSAIDDILTASYSTPLFLLDRLLKLDQRPVPGDASAADAETFGYLPRMLAHKQKLASAIASTATSVLDQPDERLKPAAKAKLEQALLRRLGNATSLTCVAVLPVTQAHYGQKLPEGTPAPRFYGQPQGTLPDGETTGSNSNFSLSTAKIPLNPEKDDETSNLAFLVTSRSTASQAYVSLDLAFALSHLEHDIRSVPGIERYEQSRWISFLTGPFVNPITPKTGKSFDIPVALRALPTPATVVAQTGTPHAEDPTTVPPGDLKMWDYGFSYLLNQAAQDSVMAEVVFNQPSGEQLAGPDPTPATLYAALAQFTAVYPAIARDIETYLRLLDGRSEAGSADATAAAFAVAALEAVTADVSTAYDNWAKARTLAAFVGAPPPPVAYRFEIVLEAELSAAPQIAGAEPEARVEIRPQSFLLAGKPADNFLPLATVLIDPDNYDPDLVASDPATGGATWRYLRKQDPKDPEVPAVLPYAAARLNAAREIRFEGLDLFALQSGWAAVEVLRNRHLSPDLAVATTAQFEFATAASRFADPLVPLLDVATYALDKDRTAPASVGDFLTGFFGALLPPAAGVPFTESVLVKIETRYGYSLVPAATGIDVPLTVLPVSLLAPASTEGSSAPAFVGEVGALAQSWFKGTQPVTAAPAGFDFAVTVFSGTGASTLPLLRIEQLTLAASSIKSD</sequence>